<proteinExistence type="predicted"/>
<name>A0A6C0AM47_9ZZZZ</name>
<dbReference type="AlphaFoldDB" id="A0A6C0AM47"/>
<reference evidence="1" key="1">
    <citation type="journal article" date="2020" name="Nature">
        <title>Giant virus diversity and host interactions through global metagenomics.</title>
        <authorList>
            <person name="Schulz F."/>
            <person name="Roux S."/>
            <person name="Paez-Espino D."/>
            <person name="Jungbluth S."/>
            <person name="Walsh D.A."/>
            <person name="Denef V.J."/>
            <person name="McMahon K.D."/>
            <person name="Konstantinidis K.T."/>
            <person name="Eloe-Fadrosh E.A."/>
            <person name="Kyrpides N.C."/>
            <person name="Woyke T."/>
        </authorList>
    </citation>
    <scope>NUCLEOTIDE SEQUENCE</scope>
    <source>
        <strain evidence="1">GVMAG-S-1091796-13</strain>
    </source>
</reference>
<dbReference type="EMBL" id="MN740723">
    <property type="protein sequence ID" value="QHS80858.1"/>
    <property type="molecule type" value="Genomic_DNA"/>
</dbReference>
<protein>
    <submittedName>
        <fullName evidence="1">Uncharacterized protein</fullName>
    </submittedName>
</protein>
<organism evidence="1">
    <name type="scientific">viral metagenome</name>
    <dbReference type="NCBI Taxonomy" id="1070528"/>
    <lineage>
        <taxon>unclassified sequences</taxon>
        <taxon>metagenomes</taxon>
        <taxon>organismal metagenomes</taxon>
    </lineage>
</organism>
<sequence>MEFLKTLNFIDKDKYYYYYDNGIFRLEYYCNKWYLYDNNNKKSDIIYNIEDFINTNKYKLEKSKLMVEKNDEFIEKLIKMIGEFTFCTKFMIGWNICNSKIKLKITIDKFSNIDDKTIKIQHTYNNNISNNISGEELIKFVTDNIDMILYKDPIENELQLNEMKLNKLKLNYFEVNDNNYDDIKLNKVNIDEIKKTLFIKLTKARKISYQSCLPYDDNKKKLEKLYGVDLDL</sequence>
<evidence type="ECO:0000313" key="1">
    <source>
        <dbReference type="EMBL" id="QHS80858.1"/>
    </source>
</evidence>
<accession>A0A6C0AM47</accession>